<sequence>MVDRKHPTLYYEGSFSKDKTEISGKWFFKRKVAFLYGFFPVFYSPGKGTWSMTLS</sequence>
<keyword evidence="2" id="KW-1185">Reference proteome</keyword>
<accession>A0ABW4HD98</accession>
<dbReference type="EMBL" id="JBHUDZ010000012">
    <property type="protein sequence ID" value="MFD1603493.1"/>
    <property type="molecule type" value="Genomic_DNA"/>
</dbReference>
<evidence type="ECO:0000313" key="1">
    <source>
        <dbReference type="EMBL" id="MFD1603493.1"/>
    </source>
</evidence>
<gene>
    <name evidence="1" type="ORF">ACFSC2_12165</name>
</gene>
<dbReference type="Proteomes" id="UP001597138">
    <property type="component" value="Unassembled WGS sequence"/>
</dbReference>
<proteinExistence type="predicted"/>
<evidence type="ECO:0000313" key="2">
    <source>
        <dbReference type="Proteomes" id="UP001597138"/>
    </source>
</evidence>
<protein>
    <submittedName>
        <fullName evidence="1">Uncharacterized protein</fullName>
    </submittedName>
</protein>
<organism evidence="1 2">
    <name type="scientific">Flavobacterium artemisiae</name>
    <dbReference type="NCBI Taxonomy" id="2126556"/>
    <lineage>
        <taxon>Bacteria</taxon>
        <taxon>Pseudomonadati</taxon>
        <taxon>Bacteroidota</taxon>
        <taxon>Flavobacteriia</taxon>
        <taxon>Flavobacteriales</taxon>
        <taxon>Flavobacteriaceae</taxon>
        <taxon>Flavobacterium</taxon>
    </lineage>
</organism>
<dbReference type="RefSeq" id="WP_379818651.1">
    <property type="nucleotide sequence ID" value="NZ_JBHUDZ010000012.1"/>
</dbReference>
<comment type="caution">
    <text evidence="1">The sequence shown here is derived from an EMBL/GenBank/DDBJ whole genome shotgun (WGS) entry which is preliminary data.</text>
</comment>
<reference evidence="2" key="1">
    <citation type="journal article" date="2019" name="Int. J. Syst. Evol. Microbiol.">
        <title>The Global Catalogue of Microorganisms (GCM) 10K type strain sequencing project: providing services to taxonomists for standard genome sequencing and annotation.</title>
        <authorList>
            <consortium name="The Broad Institute Genomics Platform"/>
            <consortium name="The Broad Institute Genome Sequencing Center for Infectious Disease"/>
            <person name="Wu L."/>
            <person name="Ma J."/>
        </authorList>
    </citation>
    <scope>NUCLEOTIDE SEQUENCE [LARGE SCALE GENOMIC DNA]</scope>
    <source>
        <strain evidence="2">CCUG 70865</strain>
    </source>
</reference>
<name>A0ABW4HD98_9FLAO</name>